<dbReference type="Pfam" id="PF01206">
    <property type="entry name" value="TusA"/>
    <property type="match status" value="1"/>
</dbReference>
<dbReference type="AlphaFoldDB" id="A0A841KYL7"/>
<dbReference type="PROSITE" id="PS01148">
    <property type="entry name" value="UPF0033"/>
    <property type="match status" value="1"/>
</dbReference>
<keyword evidence="4" id="KW-1185">Reference proteome</keyword>
<organism evidence="3 4">
    <name type="scientific">Anaerosolibacter carboniphilus</name>
    <dbReference type="NCBI Taxonomy" id="1417629"/>
    <lineage>
        <taxon>Bacteria</taxon>
        <taxon>Bacillati</taxon>
        <taxon>Bacillota</taxon>
        <taxon>Clostridia</taxon>
        <taxon>Peptostreptococcales</taxon>
        <taxon>Thermotaleaceae</taxon>
        <taxon>Anaerosolibacter</taxon>
    </lineage>
</organism>
<dbReference type="CDD" id="cd00291">
    <property type="entry name" value="SirA_YedF_YeeD"/>
    <property type="match status" value="1"/>
</dbReference>
<feature type="domain" description="UPF0033" evidence="2">
    <location>
        <begin position="5"/>
        <end position="29"/>
    </location>
</feature>
<comment type="caution">
    <text evidence="3">The sequence shown here is derived from an EMBL/GenBank/DDBJ whole genome shotgun (WGS) entry which is preliminary data.</text>
</comment>
<comment type="similarity">
    <text evidence="1">Belongs to the sulfur carrier protein TusA family.</text>
</comment>
<evidence type="ECO:0000259" key="2">
    <source>
        <dbReference type="PROSITE" id="PS01148"/>
    </source>
</evidence>
<reference evidence="3 4" key="1">
    <citation type="submission" date="2020-08" db="EMBL/GenBank/DDBJ databases">
        <title>Genomic Encyclopedia of Type Strains, Phase IV (KMG-IV): sequencing the most valuable type-strain genomes for metagenomic binning, comparative biology and taxonomic classification.</title>
        <authorList>
            <person name="Goeker M."/>
        </authorList>
    </citation>
    <scope>NUCLEOTIDE SEQUENCE [LARGE SCALE GENOMIC DNA]</scope>
    <source>
        <strain evidence="3 4">DSM 103526</strain>
    </source>
</reference>
<gene>
    <name evidence="3" type="ORF">HNQ80_002093</name>
</gene>
<dbReference type="Proteomes" id="UP000579281">
    <property type="component" value="Unassembled WGS sequence"/>
</dbReference>
<dbReference type="SUPFAM" id="SSF64307">
    <property type="entry name" value="SirA-like"/>
    <property type="match status" value="1"/>
</dbReference>
<evidence type="ECO:0000313" key="4">
    <source>
        <dbReference type="Proteomes" id="UP000579281"/>
    </source>
</evidence>
<dbReference type="EMBL" id="JACHEN010000011">
    <property type="protein sequence ID" value="MBB6216002.1"/>
    <property type="molecule type" value="Genomic_DNA"/>
</dbReference>
<name>A0A841KYL7_9FIRM</name>
<accession>A0A841KYL7</accession>
<dbReference type="InterPro" id="IPR001455">
    <property type="entry name" value="TusA-like"/>
</dbReference>
<evidence type="ECO:0000313" key="3">
    <source>
        <dbReference type="EMBL" id="MBB6216002.1"/>
    </source>
</evidence>
<sequence>MNKQIDCVGEICPVPLIKAQIQYKKIHHGDSITIITDHSCTSQNIKDAFSKLPCVVEVEEENGIWEITIKKFA</sequence>
<proteinExistence type="inferred from homology"/>
<dbReference type="PANTHER" id="PTHR33279:SF6">
    <property type="entry name" value="SULFUR CARRIER PROTEIN YEDF-RELATED"/>
    <property type="match status" value="1"/>
</dbReference>
<dbReference type="InterPro" id="IPR036868">
    <property type="entry name" value="TusA-like_sf"/>
</dbReference>
<keyword evidence="3" id="KW-0808">Transferase</keyword>
<protein>
    <submittedName>
        <fullName evidence="3">TusA-related sulfurtransferase</fullName>
    </submittedName>
</protein>
<dbReference type="PANTHER" id="PTHR33279">
    <property type="entry name" value="SULFUR CARRIER PROTEIN YEDF-RELATED"/>
    <property type="match status" value="1"/>
</dbReference>
<dbReference type="RefSeq" id="WP_184310543.1">
    <property type="nucleotide sequence ID" value="NZ_JACHEN010000011.1"/>
</dbReference>
<evidence type="ECO:0000256" key="1">
    <source>
        <dbReference type="ARBA" id="ARBA00008984"/>
    </source>
</evidence>
<dbReference type="Gene3D" id="3.30.110.40">
    <property type="entry name" value="TusA-like domain"/>
    <property type="match status" value="1"/>
</dbReference>
<dbReference type="GO" id="GO:0016740">
    <property type="term" value="F:transferase activity"/>
    <property type="evidence" value="ECO:0007669"/>
    <property type="project" value="UniProtKB-KW"/>
</dbReference>